<evidence type="ECO:0000313" key="2">
    <source>
        <dbReference type="EMBL" id="QJD79543.1"/>
    </source>
</evidence>
<dbReference type="AlphaFoldDB" id="A0A7L5DQN4"/>
<gene>
    <name evidence="2" type="ORF">HH216_14825</name>
</gene>
<feature type="compositionally biased region" description="Pro residues" evidence="1">
    <location>
        <begin position="97"/>
        <end position="110"/>
    </location>
</feature>
<protein>
    <submittedName>
        <fullName evidence="2">Uncharacterized protein</fullName>
    </submittedName>
</protein>
<dbReference type="RefSeq" id="WP_169551507.1">
    <property type="nucleotide sequence ID" value="NZ_CP051677.1"/>
</dbReference>
<name>A0A7L5DQN4_9BACT</name>
<keyword evidence="3" id="KW-1185">Reference proteome</keyword>
<dbReference type="EMBL" id="CP051677">
    <property type="protein sequence ID" value="QJD79543.1"/>
    <property type="molecule type" value="Genomic_DNA"/>
</dbReference>
<feature type="region of interest" description="Disordered" evidence="1">
    <location>
        <begin position="95"/>
        <end position="121"/>
    </location>
</feature>
<accession>A0A7L5DQN4</accession>
<reference evidence="2 3" key="1">
    <citation type="submission" date="2020-04" db="EMBL/GenBank/DDBJ databases">
        <title>Genome sequencing of novel species.</title>
        <authorList>
            <person name="Heo J."/>
            <person name="Kim S.-J."/>
            <person name="Kim J.-S."/>
            <person name="Hong S.-B."/>
            <person name="Kwon S.-W."/>
        </authorList>
    </citation>
    <scope>NUCLEOTIDE SEQUENCE [LARGE SCALE GENOMIC DNA]</scope>
    <source>
        <strain evidence="2 3">CJU-R4</strain>
    </source>
</reference>
<sequence length="184" mass="21034">MTYFIRISSQNRPANRLQQAILDHFGAYHSVLTSDPTSIYQRLSGAVEQAHRSYRRCTKQTVSKQHDYSTKEIVAIYVDGLIQLSMHPVLRTVYLDPTPPKPEPTAPPLAAPNQTDDPPGEVLPRAVIYKQRDSSEELRLDYWYKFSTQVQSLLRQGVIWRIYLNENASPIAELYGGRTIPAYL</sequence>
<evidence type="ECO:0000256" key="1">
    <source>
        <dbReference type="SAM" id="MobiDB-lite"/>
    </source>
</evidence>
<evidence type="ECO:0000313" key="3">
    <source>
        <dbReference type="Proteomes" id="UP000501128"/>
    </source>
</evidence>
<proteinExistence type="predicted"/>
<organism evidence="2 3">
    <name type="scientific">Spirosoma rhododendri</name>
    <dbReference type="NCBI Taxonomy" id="2728024"/>
    <lineage>
        <taxon>Bacteria</taxon>
        <taxon>Pseudomonadati</taxon>
        <taxon>Bacteroidota</taxon>
        <taxon>Cytophagia</taxon>
        <taxon>Cytophagales</taxon>
        <taxon>Cytophagaceae</taxon>
        <taxon>Spirosoma</taxon>
    </lineage>
</organism>
<dbReference type="Proteomes" id="UP000501128">
    <property type="component" value="Chromosome"/>
</dbReference>
<dbReference type="KEGG" id="srho:HH216_14825"/>